<reference evidence="2 3" key="1">
    <citation type="journal article" date="2017" name="Genome Biol. Evol.">
        <title>Phytophthora megakarya and P. palmivora, closely related causal agents of cacao black pod rot, underwent increases in genome sizes and gene numbers by different mechanisms.</title>
        <authorList>
            <person name="Ali S.S."/>
            <person name="Shao J."/>
            <person name="Lary D.J."/>
            <person name="Kronmiller B."/>
            <person name="Shen D."/>
            <person name="Strem M.D."/>
            <person name="Amoako-Attah I."/>
            <person name="Akrofi A.Y."/>
            <person name="Begoude B.A."/>
            <person name="Ten Hoopen G.M."/>
            <person name="Coulibaly K."/>
            <person name="Kebe B.I."/>
            <person name="Melnick R.L."/>
            <person name="Guiltinan M.J."/>
            <person name="Tyler B.M."/>
            <person name="Meinhardt L.W."/>
            <person name="Bailey B.A."/>
        </authorList>
    </citation>
    <scope>NUCLEOTIDE SEQUENCE [LARGE SCALE GENOMIC DNA]</scope>
    <source>
        <strain evidence="3">sbr112.9</strain>
    </source>
</reference>
<dbReference type="InterPro" id="IPR001584">
    <property type="entry name" value="Integrase_cat-core"/>
</dbReference>
<dbReference type="EMBL" id="NCKW01005176">
    <property type="protein sequence ID" value="POM73338.1"/>
    <property type="molecule type" value="Genomic_DNA"/>
</dbReference>
<protein>
    <recommendedName>
        <fullName evidence="1">Integrase catalytic domain-containing protein</fullName>
    </recommendedName>
</protein>
<dbReference type="AlphaFoldDB" id="A0A2P4Y697"/>
<dbReference type="InterPro" id="IPR036397">
    <property type="entry name" value="RNaseH_sf"/>
</dbReference>
<dbReference type="SUPFAM" id="SSF53098">
    <property type="entry name" value="Ribonuclease H-like"/>
    <property type="match status" value="1"/>
</dbReference>
<dbReference type="Proteomes" id="UP000237271">
    <property type="component" value="Unassembled WGS sequence"/>
</dbReference>
<proteinExistence type="predicted"/>
<evidence type="ECO:0000259" key="1">
    <source>
        <dbReference type="PROSITE" id="PS50994"/>
    </source>
</evidence>
<dbReference type="GO" id="GO:0015074">
    <property type="term" value="P:DNA integration"/>
    <property type="evidence" value="ECO:0007669"/>
    <property type="project" value="InterPro"/>
</dbReference>
<name>A0A2P4Y697_9STRA</name>
<gene>
    <name evidence="2" type="ORF">PHPALM_9819</name>
</gene>
<keyword evidence="3" id="KW-1185">Reference proteome</keyword>
<dbReference type="GO" id="GO:0003676">
    <property type="term" value="F:nucleic acid binding"/>
    <property type="evidence" value="ECO:0007669"/>
    <property type="project" value="InterPro"/>
</dbReference>
<accession>A0A2P4Y697</accession>
<evidence type="ECO:0000313" key="2">
    <source>
        <dbReference type="EMBL" id="POM73338.1"/>
    </source>
</evidence>
<evidence type="ECO:0000313" key="3">
    <source>
        <dbReference type="Proteomes" id="UP000237271"/>
    </source>
</evidence>
<feature type="domain" description="Integrase catalytic" evidence="1">
    <location>
        <begin position="1"/>
        <end position="165"/>
    </location>
</feature>
<comment type="caution">
    <text evidence="2">The sequence shown here is derived from an EMBL/GenBank/DDBJ whole genome shotgun (WGS) entry which is preliminary data.</text>
</comment>
<sequence>MGPTYNATERNEMLRWDYIFLGDSFDGNKLTHFYELTVTDAATTTMIASALINWSKRFGPPRMFIADQSSRFKSEVVQEICMQLAIKLDLAFSRAPWINDTVDRLNRDVLQVLRVLLMAMKLDTHECEYLVARVQIILNHTPLYGVVNSVVMESAAPRAEMVASLQHNLDEIHKEAEDIHEQRRLHNMARSSGVLCIFSTLTRHLIANKRYIFYCDASLGSSEDMLAHVGNQSMVSGAGSFKNHRKGQPGWTLLDNKDPCESLHSLYYDLTVRVESYVTEHAGLDLTRALSAISPTFNV</sequence>
<dbReference type="PROSITE" id="PS50994">
    <property type="entry name" value="INTEGRASE"/>
    <property type="match status" value="1"/>
</dbReference>
<organism evidence="2 3">
    <name type="scientific">Phytophthora palmivora</name>
    <dbReference type="NCBI Taxonomy" id="4796"/>
    <lineage>
        <taxon>Eukaryota</taxon>
        <taxon>Sar</taxon>
        <taxon>Stramenopiles</taxon>
        <taxon>Oomycota</taxon>
        <taxon>Peronosporomycetes</taxon>
        <taxon>Peronosporales</taxon>
        <taxon>Peronosporaceae</taxon>
        <taxon>Phytophthora</taxon>
    </lineage>
</organism>
<dbReference type="Gene3D" id="3.30.420.10">
    <property type="entry name" value="Ribonuclease H-like superfamily/Ribonuclease H"/>
    <property type="match status" value="1"/>
</dbReference>
<dbReference type="InterPro" id="IPR012337">
    <property type="entry name" value="RNaseH-like_sf"/>
</dbReference>